<dbReference type="EMBL" id="KV878681">
    <property type="protein sequence ID" value="OJJ74430.1"/>
    <property type="molecule type" value="Genomic_DNA"/>
</dbReference>
<reference evidence="3" key="1">
    <citation type="journal article" date="2017" name="Genome Biol.">
        <title>Comparative genomics reveals high biological diversity and specific adaptations in the industrially and medically important fungal genus Aspergillus.</title>
        <authorList>
            <person name="de Vries R.P."/>
            <person name="Riley R."/>
            <person name="Wiebenga A."/>
            <person name="Aguilar-Osorio G."/>
            <person name="Amillis S."/>
            <person name="Uchima C.A."/>
            <person name="Anderluh G."/>
            <person name="Asadollahi M."/>
            <person name="Askin M."/>
            <person name="Barry K."/>
            <person name="Battaglia E."/>
            <person name="Bayram O."/>
            <person name="Benocci T."/>
            <person name="Braus-Stromeyer S.A."/>
            <person name="Caldana C."/>
            <person name="Canovas D."/>
            <person name="Cerqueira G.C."/>
            <person name="Chen F."/>
            <person name="Chen W."/>
            <person name="Choi C."/>
            <person name="Clum A."/>
            <person name="Dos Santos R.A."/>
            <person name="Damasio A.R."/>
            <person name="Diallinas G."/>
            <person name="Emri T."/>
            <person name="Fekete E."/>
            <person name="Flipphi M."/>
            <person name="Freyberg S."/>
            <person name="Gallo A."/>
            <person name="Gournas C."/>
            <person name="Habgood R."/>
            <person name="Hainaut M."/>
            <person name="Harispe M.L."/>
            <person name="Henrissat B."/>
            <person name="Hilden K.S."/>
            <person name="Hope R."/>
            <person name="Hossain A."/>
            <person name="Karabika E."/>
            <person name="Karaffa L."/>
            <person name="Karanyi Z."/>
            <person name="Krasevec N."/>
            <person name="Kuo A."/>
            <person name="Kusch H."/>
            <person name="LaButti K."/>
            <person name="Lagendijk E.L."/>
            <person name="Lapidus A."/>
            <person name="Levasseur A."/>
            <person name="Lindquist E."/>
            <person name="Lipzen A."/>
            <person name="Logrieco A.F."/>
            <person name="MacCabe A."/>
            <person name="Maekelae M.R."/>
            <person name="Malavazi I."/>
            <person name="Melin P."/>
            <person name="Meyer V."/>
            <person name="Mielnichuk N."/>
            <person name="Miskei M."/>
            <person name="Molnar A.P."/>
            <person name="Mule G."/>
            <person name="Ngan C.Y."/>
            <person name="Orejas M."/>
            <person name="Orosz E."/>
            <person name="Ouedraogo J.P."/>
            <person name="Overkamp K.M."/>
            <person name="Park H.-S."/>
            <person name="Perrone G."/>
            <person name="Piumi F."/>
            <person name="Punt P.J."/>
            <person name="Ram A.F."/>
            <person name="Ramon A."/>
            <person name="Rauscher S."/>
            <person name="Record E."/>
            <person name="Riano-Pachon D.M."/>
            <person name="Robert V."/>
            <person name="Roehrig J."/>
            <person name="Ruller R."/>
            <person name="Salamov A."/>
            <person name="Salih N.S."/>
            <person name="Samson R.A."/>
            <person name="Sandor E."/>
            <person name="Sanguinetti M."/>
            <person name="Schuetze T."/>
            <person name="Sepcic K."/>
            <person name="Shelest E."/>
            <person name="Sherlock G."/>
            <person name="Sophianopoulou V."/>
            <person name="Squina F.M."/>
            <person name="Sun H."/>
            <person name="Susca A."/>
            <person name="Todd R.B."/>
            <person name="Tsang A."/>
            <person name="Unkles S.E."/>
            <person name="van de Wiele N."/>
            <person name="van Rossen-Uffink D."/>
            <person name="Oliveira J.V."/>
            <person name="Vesth T.C."/>
            <person name="Visser J."/>
            <person name="Yu J.-H."/>
            <person name="Zhou M."/>
            <person name="Andersen M.R."/>
            <person name="Archer D.B."/>
            <person name="Baker S.E."/>
            <person name="Benoit I."/>
            <person name="Brakhage A.A."/>
            <person name="Braus G.H."/>
            <person name="Fischer R."/>
            <person name="Frisvad J.C."/>
            <person name="Goldman G.H."/>
            <person name="Houbraken J."/>
            <person name="Oakley B."/>
            <person name="Pocsi I."/>
            <person name="Scazzocchio C."/>
            <person name="Seiboth B."/>
            <person name="vanKuyk P.A."/>
            <person name="Wortman J."/>
            <person name="Dyer P.S."/>
            <person name="Grigoriev I.V."/>
        </authorList>
    </citation>
    <scope>NUCLEOTIDE SEQUENCE [LARGE SCALE GENOMIC DNA]</scope>
    <source>
        <strain evidence="3">CBS 101740 / IMI 381727 / IBT 21946</strain>
    </source>
</reference>
<dbReference type="GeneID" id="93574869"/>
<dbReference type="VEuPathDB" id="FungiDB:ASPBRDRAFT_27460"/>
<dbReference type="AlphaFoldDB" id="A0A1L9US63"/>
<proteinExistence type="predicted"/>
<evidence type="ECO:0000256" key="1">
    <source>
        <dbReference type="SAM" id="MobiDB-lite"/>
    </source>
</evidence>
<dbReference type="Proteomes" id="UP000184499">
    <property type="component" value="Unassembled WGS sequence"/>
</dbReference>
<accession>A0A1L9US63</accession>
<feature type="region of interest" description="Disordered" evidence="1">
    <location>
        <begin position="1"/>
        <end position="40"/>
    </location>
</feature>
<evidence type="ECO:0000313" key="3">
    <source>
        <dbReference type="Proteomes" id="UP000184499"/>
    </source>
</evidence>
<evidence type="ECO:0000313" key="2">
    <source>
        <dbReference type="EMBL" id="OJJ74430.1"/>
    </source>
</evidence>
<dbReference type="RefSeq" id="XP_067481678.1">
    <property type="nucleotide sequence ID" value="XM_067622381.1"/>
</dbReference>
<gene>
    <name evidence="2" type="ORF">ASPBRDRAFT_27460</name>
</gene>
<protein>
    <submittedName>
        <fullName evidence="2">Uncharacterized protein</fullName>
    </submittedName>
</protein>
<keyword evidence="3" id="KW-1185">Reference proteome</keyword>
<sequence length="280" mass="31709">MADGSVNPRTETPKSTEASDTFTQAEAEKARQSPLADAGFDGERRALTLNLKQKDLHSLPPSSWTVTRKISEASDSYTQEDAEYLCQFPVADARFECANVENPNNKAILEVYMEIPCVDTQGPAEGTYGTPYSVETILEAHKLLTLHNSKYSPRLMQYMQGTQTSEHRRFFMPGGRIYYMITSKLPGVPLGNRLISHTEDGRIFVEGLFWKLSRVERDQIRGAFQDAYLYMHGEFRPLLGRKLDDYGPEVLDLWMLALAPKGEIDYNVPMAELEQNGWLL</sequence>
<organism evidence="2 3">
    <name type="scientific">Aspergillus brasiliensis (strain CBS 101740 / IMI 381727 / IBT 21946)</name>
    <dbReference type="NCBI Taxonomy" id="767769"/>
    <lineage>
        <taxon>Eukaryota</taxon>
        <taxon>Fungi</taxon>
        <taxon>Dikarya</taxon>
        <taxon>Ascomycota</taxon>
        <taxon>Pezizomycotina</taxon>
        <taxon>Eurotiomycetes</taxon>
        <taxon>Eurotiomycetidae</taxon>
        <taxon>Eurotiales</taxon>
        <taxon>Aspergillaceae</taxon>
        <taxon>Aspergillus</taxon>
        <taxon>Aspergillus subgen. Circumdati</taxon>
    </lineage>
</organism>
<dbReference type="OMA" id="VYMEIPC"/>
<dbReference type="OrthoDB" id="4207132at2759"/>
<name>A0A1L9US63_ASPBC</name>
<feature type="compositionally biased region" description="Polar residues" evidence="1">
    <location>
        <begin position="7"/>
        <end position="24"/>
    </location>
</feature>